<evidence type="ECO:0008006" key="3">
    <source>
        <dbReference type="Google" id="ProtNLM"/>
    </source>
</evidence>
<sequence length="87" mass="9156">KMGAEGAILNMREDDGLPQTDRIPELNTLPRDVVGAGDSLLISSAMAMTAGATPWEAAYIGSVAAAVQVSRVGNVPLDRLDLVREFC</sequence>
<dbReference type="GO" id="GO:0033786">
    <property type="term" value="F:heptose-1-phosphate adenylyltransferase activity"/>
    <property type="evidence" value="ECO:0007669"/>
    <property type="project" value="TreeGrafter"/>
</dbReference>
<feature type="region of interest" description="Disordered" evidence="1">
    <location>
        <begin position="1"/>
        <end position="24"/>
    </location>
</feature>
<dbReference type="PANTHER" id="PTHR46969">
    <property type="entry name" value="BIFUNCTIONAL PROTEIN HLDE"/>
    <property type="match status" value="1"/>
</dbReference>
<proteinExistence type="predicted"/>
<dbReference type="SUPFAM" id="SSF53613">
    <property type="entry name" value="Ribokinase-like"/>
    <property type="match status" value="1"/>
</dbReference>
<dbReference type="GO" id="GO:0033785">
    <property type="term" value="F:heptose 7-phosphate kinase activity"/>
    <property type="evidence" value="ECO:0007669"/>
    <property type="project" value="TreeGrafter"/>
</dbReference>
<accession>A0A383DHF8</accession>
<dbReference type="GO" id="GO:0005829">
    <property type="term" value="C:cytosol"/>
    <property type="evidence" value="ECO:0007669"/>
    <property type="project" value="TreeGrafter"/>
</dbReference>
<dbReference type="EMBL" id="UINC01217353">
    <property type="protein sequence ID" value="SVE43917.1"/>
    <property type="molecule type" value="Genomic_DNA"/>
</dbReference>
<gene>
    <name evidence="2" type="ORF">METZ01_LOCUS496771</name>
</gene>
<organism evidence="2">
    <name type="scientific">marine metagenome</name>
    <dbReference type="NCBI Taxonomy" id="408172"/>
    <lineage>
        <taxon>unclassified sequences</taxon>
        <taxon>metagenomes</taxon>
        <taxon>ecological metagenomes</taxon>
    </lineage>
</organism>
<name>A0A383DHF8_9ZZZZ</name>
<dbReference type="Gene3D" id="3.40.1190.20">
    <property type="match status" value="1"/>
</dbReference>
<evidence type="ECO:0000256" key="1">
    <source>
        <dbReference type="SAM" id="MobiDB-lite"/>
    </source>
</evidence>
<dbReference type="PANTHER" id="PTHR46969:SF1">
    <property type="entry name" value="BIFUNCTIONAL PROTEIN HLDE"/>
    <property type="match status" value="1"/>
</dbReference>
<protein>
    <recommendedName>
        <fullName evidence="3">Carbohydrate kinase PfkB domain-containing protein</fullName>
    </recommendedName>
</protein>
<feature type="non-terminal residue" evidence="2">
    <location>
        <position position="1"/>
    </location>
</feature>
<evidence type="ECO:0000313" key="2">
    <source>
        <dbReference type="EMBL" id="SVE43917.1"/>
    </source>
</evidence>
<reference evidence="2" key="1">
    <citation type="submission" date="2018-05" db="EMBL/GenBank/DDBJ databases">
        <authorList>
            <person name="Lanie J.A."/>
            <person name="Ng W.-L."/>
            <person name="Kazmierczak K.M."/>
            <person name="Andrzejewski T.M."/>
            <person name="Davidsen T.M."/>
            <person name="Wayne K.J."/>
            <person name="Tettelin H."/>
            <person name="Glass J.I."/>
            <person name="Rusch D."/>
            <person name="Podicherti R."/>
            <person name="Tsui H.-C.T."/>
            <person name="Winkler M.E."/>
        </authorList>
    </citation>
    <scope>NUCLEOTIDE SEQUENCE</scope>
</reference>
<dbReference type="AlphaFoldDB" id="A0A383DHF8"/>
<dbReference type="InterPro" id="IPR029056">
    <property type="entry name" value="Ribokinase-like"/>
</dbReference>